<keyword evidence="2" id="KW-1133">Transmembrane helix</keyword>
<evidence type="ECO:0000313" key="4">
    <source>
        <dbReference type="EMBL" id="TGB12093.1"/>
    </source>
</evidence>
<dbReference type="AlphaFoldDB" id="A0A4Z0HCY8"/>
<comment type="caution">
    <text evidence="4">The sequence shown here is derived from an EMBL/GenBank/DDBJ whole genome shotgun (WGS) entry which is preliminary data.</text>
</comment>
<dbReference type="Pfam" id="PF03422">
    <property type="entry name" value="CBM_6"/>
    <property type="match status" value="1"/>
</dbReference>
<feature type="region of interest" description="Disordered" evidence="1">
    <location>
        <begin position="1"/>
        <end position="142"/>
    </location>
</feature>
<dbReference type="InterPro" id="IPR005084">
    <property type="entry name" value="CBM6"/>
</dbReference>
<protein>
    <submittedName>
        <fullName evidence="4">Carbohydrate-binding protein</fullName>
    </submittedName>
</protein>
<keyword evidence="5" id="KW-1185">Reference proteome</keyword>
<dbReference type="SUPFAM" id="SSF49785">
    <property type="entry name" value="Galactose-binding domain-like"/>
    <property type="match status" value="1"/>
</dbReference>
<dbReference type="RefSeq" id="WP_135338898.1">
    <property type="nucleotide sequence ID" value="NZ_JBHLTX010000035.1"/>
</dbReference>
<evidence type="ECO:0000313" key="5">
    <source>
        <dbReference type="Proteomes" id="UP000297948"/>
    </source>
</evidence>
<proteinExistence type="predicted"/>
<evidence type="ECO:0000256" key="1">
    <source>
        <dbReference type="SAM" id="MobiDB-lite"/>
    </source>
</evidence>
<dbReference type="Gene3D" id="2.60.120.260">
    <property type="entry name" value="Galactose-binding domain-like"/>
    <property type="match status" value="1"/>
</dbReference>
<dbReference type="GO" id="GO:0030246">
    <property type="term" value="F:carbohydrate binding"/>
    <property type="evidence" value="ECO:0007669"/>
    <property type="project" value="InterPro"/>
</dbReference>
<keyword evidence="2" id="KW-0812">Transmembrane</keyword>
<feature type="compositionally biased region" description="Polar residues" evidence="1">
    <location>
        <begin position="180"/>
        <end position="189"/>
    </location>
</feature>
<organism evidence="4 5">
    <name type="scientific">Streptomyces palmae</name>
    <dbReference type="NCBI Taxonomy" id="1701085"/>
    <lineage>
        <taxon>Bacteria</taxon>
        <taxon>Bacillati</taxon>
        <taxon>Actinomycetota</taxon>
        <taxon>Actinomycetes</taxon>
        <taxon>Kitasatosporales</taxon>
        <taxon>Streptomycetaceae</taxon>
        <taxon>Streptomyces</taxon>
    </lineage>
</organism>
<feature type="transmembrane region" description="Helical" evidence="2">
    <location>
        <begin position="147"/>
        <end position="168"/>
    </location>
</feature>
<keyword evidence="2" id="KW-0472">Membrane</keyword>
<evidence type="ECO:0000256" key="2">
    <source>
        <dbReference type="SAM" id="Phobius"/>
    </source>
</evidence>
<evidence type="ECO:0000259" key="3">
    <source>
        <dbReference type="PROSITE" id="PS51175"/>
    </source>
</evidence>
<name>A0A4Z0HCY8_9ACTN</name>
<feature type="region of interest" description="Disordered" evidence="1">
    <location>
        <begin position="169"/>
        <end position="215"/>
    </location>
</feature>
<feature type="compositionally biased region" description="Low complexity" evidence="1">
    <location>
        <begin position="123"/>
        <end position="134"/>
    </location>
</feature>
<dbReference type="EMBL" id="SRID01000079">
    <property type="protein sequence ID" value="TGB12093.1"/>
    <property type="molecule type" value="Genomic_DNA"/>
</dbReference>
<feature type="compositionally biased region" description="Low complexity" evidence="1">
    <location>
        <begin position="73"/>
        <end position="98"/>
    </location>
</feature>
<gene>
    <name evidence="4" type="ORF">E4099_11480</name>
</gene>
<dbReference type="OrthoDB" id="190883at2"/>
<sequence>MTAGNNGADAPENDDPFGYLYRQEGQEADQPGQSGQNAPRTGGYGYPGPGTPHQPGVPRTSYNHVRAVGERTYGGQQQPGRAPQGYGNAGQPGYAQPGPGQPGYGQPGYGQQNAHYAAPETLPGGAPRQPAPARGGRGGGRGPNTKGLLIGAIAVVAVVIVGIGAAVLNNNSGDKKDQDQTGPTKQPTAAPSVEPRTPTKKPDKPAPLPTQDASGLALAGGATTASDIKGAKSEGGTYVAGINTPGASATWTVDVEKTGSYDMYVSYGVPGEDQGLTLTVNSNAIDRKIRMDNFAHAPKGDWEKGWTYTYSTVQLNKGTNTLKLSCEAGDRCNVNLDQVWLKK</sequence>
<accession>A0A4Z0HCY8</accession>
<reference evidence="4 5" key="1">
    <citation type="submission" date="2019-03" db="EMBL/GenBank/DDBJ databases">
        <authorList>
            <person name="Gonzalez-Pimentel J.L."/>
        </authorList>
    </citation>
    <scope>NUCLEOTIDE SEQUENCE [LARGE SCALE GENOMIC DNA]</scope>
    <source>
        <strain evidence="4 5">JCM 31289</strain>
    </source>
</reference>
<dbReference type="PROSITE" id="PS51175">
    <property type="entry name" value="CBM6"/>
    <property type="match status" value="1"/>
</dbReference>
<dbReference type="Proteomes" id="UP000297948">
    <property type="component" value="Unassembled WGS sequence"/>
</dbReference>
<feature type="domain" description="CBM6" evidence="3">
    <location>
        <begin position="209"/>
        <end position="342"/>
    </location>
</feature>
<dbReference type="InterPro" id="IPR008979">
    <property type="entry name" value="Galactose-bd-like_sf"/>
</dbReference>